<dbReference type="Proteomes" id="UP000823613">
    <property type="component" value="Unassembled WGS sequence"/>
</dbReference>
<reference evidence="1" key="1">
    <citation type="submission" date="2020-10" db="EMBL/GenBank/DDBJ databases">
        <authorList>
            <person name="Gilroy R."/>
        </authorList>
    </citation>
    <scope>NUCLEOTIDE SEQUENCE</scope>
    <source>
        <strain evidence="1">11159</strain>
    </source>
</reference>
<organism evidence="1 2">
    <name type="scientific">Candidatus Onthovivens merdipullorum</name>
    <dbReference type="NCBI Taxonomy" id="2840889"/>
    <lineage>
        <taxon>Bacteria</taxon>
        <taxon>Bacillati</taxon>
        <taxon>Bacillota</taxon>
        <taxon>Bacilli</taxon>
        <taxon>Bacillales</taxon>
        <taxon>Candidatus Onthovivens</taxon>
    </lineage>
</organism>
<dbReference type="AlphaFoldDB" id="A0A9D9DGD5"/>
<gene>
    <name evidence="1" type="ORF">IAC58_00890</name>
</gene>
<name>A0A9D9DGD5_9BACL</name>
<proteinExistence type="predicted"/>
<comment type="caution">
    <text evidence="1">The sequence shown here is derived from an EMBL/GenBank/DDBJ whole genome shotgun (WGS) entry which is preliminary data.</text>
</comment>
<dbReference type="InterPro" id="IPR016181">
    <property type="entry name" value="Acyl_CoA_acyltransferase"/>
</dbReference>
<dbReference type="SUPFAM" id="SSF55729">
    <property type="entry name" value="Acyl-CoA N-acyltransferases (Nat)"/>
    <property type="match status" value="1"/>
</dbReference>
<dbReference type="EMBL" id="JADIMY010000015">
    <property type="protein sequence ID" value="MBO8427104.1"/>
    <property type="molecule type" value="Genomic_DNA"/>
</dbReference>
<dbReference type="Gene3D" id="3.40.630.30">
    <property type="match status" value="1"/>
</dbReference>
<accession>A0A9D9DGD5</accession>
<evidence type="ECO:0000313" key="2">
    <source>
        <dbReference type="Proteomes" id="UP000823613"/>
    </source>
</evidence>
<protein>
    <submittedName>
        <fullName evidence="1">GNAT family N-acetyltransferase</fullName>
    </submittedName>
</protein>
<evidence type="ECO:0000313" key="1">
    <source>
        <dbReference type="EMBL" id="MBO8427104.1"/>
    </source>
</evidence>
<feature type="non-terminal residue" evidence="1">
    <location>
        <position position="70"/>
    </location>
</feature>
<reference evidence="1" key="2">
    <citation type="journal article" date="2021" name="PeerJ">
        <title>Extensive microbial diversity within the chicken gut microbiome revealed by metagenomics and culture.</title>
        <authorList>
            <person name="Gilroy R."/>
            <person name="Ravi A."/>
            <person name="Getino M."/>
            <person name="Pursley I."/>
            <person name="Horton D.L."/>
            <person name="Alikhan N.F."/>
            <person name="Baker D."/>
            <person name="Gharbi K."/>
            <person name="Hall N."/>
            <person name="Watson M."/>
            <person name="Adriaenssens E.M."/>
            <person name="Foster-Nyarko E."/>
            <person name="Jarju S."/>
            <person name="Secka A."/>
            <person name="Antonio M."/>
            <person name="Oren A."/>
            <person name="Chaudhuri R.R."/>
            <person name="La Ragione R."/>
            <person name="Hildebrand F."/>
            <person name="Pallen M.J."/>
        </authorList>
    </citation>
    <scope>NUCLEOTIDE SEQUENCE</scope>
    <source>
        <strain evidence="1">11159</strain>
    </source>
</reference>
<sequence length="70" mass="8324">MEQIKSFKILPEEAINIRTKVFVEEQGFKEEFDTIDKIAEHLILFVDDNPIGTCRYYKKDDSYYFGRLAI</sequence>